<accession>A0A916RKT4</accession>
<dbReference type="RefSeq" id="WP_127071763.1">
    <property type="nucleotide sequence ID" value="NZ_BMKB01000007.1"/>
</dbReference>
<keyword evidence="5" id="KW-1185">Reference proteome</keyword>
<dbReference type="AlphaFoldDB" id="A0A916RKT4"/>
<reference evidence="4 5" key="1">
    <citation type="journal article" date="2014" name="Int. J. Syst. Evol. Microbiol.">
        <title>Complete genome sequence of Corynebacterium casei LMG S-19264T (=DSM 44701T), isolated from a smear-ripened cheese.</title>
        <authorList>
            <consortium name="US DOE Joint Genome Institute (JGI-PGF)"/>
            <person name="Walter F."/>
            <person name="Albersmeier A."/>
            <person name="Kalinowski J."/>
            <person name="Ruckert C."/>
        </authorList>
    </citation>
    <scope>NUCLEOTIDE SEQUENCE [LARGE SCALE GENOMIC DNA]</scope>
    <source>
        <strain evidence="4 5">CGMCC 1.15896</strain>
    </source>
</reference>
<dbReference type="Proteomes" id="UP000596977">
    <property type="component" value="Unassembled WGS sequence"/>
</dbReference>
<dbReference type="SUPFAM" id="SSF53955">
    <property type="entry name" value="Lysozyme-like"/>
    <property type="match status" value="1"/>
</dbReference>
<evidence type="ECO:0000313" key="4">
    <source>
        <dbReference type="EMBL" id="GGA61061.1"/>
    </source>
</evidence>
<dbReference type="Gene3D" id="1.10.530.10">
    <property type="match status" value="1"/>
</dbReference>
<feature type="domain" description="Transglycosylase SLT" evidence="3">
    <location>
        <begin position="16"/>
        <end position="67"/>
    </location>
</feature>
<proteinExistence type="inferred from homology"/>
<comment type="similarity">
    <text evidence="1">Belongs to the virb1 family.</text>
</comment>
<organism evidence="4 5">
    <name type="scientific">Pelagibacterium lentulum</name>
    <dbReference type="NCBI Taxonomy" id="2029865"/>
    <lineage>
        <taxon>Bacteria</taxon>
        <taxon>Pseudomonadati</taxon>
        <taxon>Pseudomonadota</taxon>
        <taxon>Alphaproteobacteria</taxon>
        <taxon>Hyphomicrobiales</taxon>
        <taxon>Devosiaceae</taxon>
        <taxon>Pelagibacterium</taxon>
    </lineage>
</organism>
<evidence type="ECO:0000313" key="5">
    <source>
        <dbReference type="Proteomes" id="UP000596977"/>
    </source>
</evidence>
<evidence type="ECO:0000256" key="2">
    <source>
        <dbReference type="SAM" id="MobiDB-lite"/>
    </source>
</evidence>
<name>A0A916RKT4_9HYPH</name>
<dbReference type="InterPro" id="IPR008258">
    <property type="entry name" value="Transglycosylase_SLT_dom_1"/>
</dbReference>
<dbReference type="Pfam" id="PF01464">
    <property type="entry name" value="SLT"/>
    <property type="match status" value="1"/>
</dbReference>
<gene>
    <name evidence="4" type="primary">pleA</name>
    <name evidence="4" type="ORF">GCM10011499_34190</name>
</gene>
<dbReference type="InterPro" id="IPR023346">
    <property type="entry name" value="Lysozyme-like_dom_sf"/>
</dbReference>
<evidence type="ECO:0000259" key="3">
    <source>
        <dbReference type="Pfam" id="PF01464"/>
    </source>
</evidence>
<sequence length="279" mass="30797">MASSVQSIPQHLAYVIDKAGQRNGVDFDYLVQTAIRESSLNPDARARTSSATGLFQFIESTWFEVMKAEGPRLGYQDFADHIEENNGEFFVRNPTVRQQILDLRRDPQIASDMAAAFTRRNGEYLHQKFGRMPSPGELYIAHFLGARGAERFFEAGLTRPNAIAAELFPRPAAANRPIFYDNGRPRTVREVYQVLVARHNNAPPASAAFAAQQMSGERPVQTPLPSRFELEQQGPPLPPGMTFTSLFSNNAEGKSGSPVAGNDAPRSGRALFSGFYSGE</sequence>
<feature type="region of interest" description="Disordered" evidence="2">
    <location>
        <begin position="248"/>
        <end position="279"/>
    </location>
</feature>
<comment type="caution">
    <text evidence="4">The sequence shown here is derived from an EMBL/GenBank/DDBJ whole genome shotgun (WGS) entry which is preliminary data.</text>
</comment>
<evidence type="ECO:0000256" key="1">
    <source>
        <dbReference type="ARBA" id="ARBA00009387"/>
    </source>
</evidence>
<dbReference type="OrthoDB" id="8477976at2"/>
<dbReference type="EMBL" id="BMKB01000007">
    <property type="protein sequence ID" value="GGA61061.1"/>
    <property type="molecule type" value="Genomic_DNA"/>
</dbReference>
<protein>
    <submittedName>
        <fullName evidence="4">Lytic transglycosylase</fullName>
    </submittedName>
</protein>